<evidence type="ECO:0000313" key="1">
    <source>
        <dbReference type="EMBL" id="ANZ49519.1"/>
    </source>
</evidence>
<gene>
    <name evidence="1" type="ORF">KWAN_167</name>
</gene>
<protein>
    <submittedName>
        <fullName evidence="1">Putative virion structural protein</fullName>
    </submittedName>
</protein>
<dbReference type="KEGG" id="vg:29062011"/>
<accession>A0A1B2IE42</accession>
<dbReference type="GeneID" id="29062011"/>
<dbReference type="OrthoDB" id="7517at10239"/>
<dbReference type="Proteomes" id="UP000202923">
    <property type="component" value="Genome"/>
</dbReference>
<dbReference type="Gene3D" id="2.60.40.10">
    <property type="entry name" value="Immunoglobulins"/>
    <property type="match status" value="1"/>
</dbReference>
<dbReference type="RefSeq" id="YP_009278772.1">
    <property type="nucleotide sequence ID" value="NC_031010.1"/>
</dbReference>
<reference evidence="1 2" key="1">
    <citation type="submission" date="2016-06" db="EMBL/GenBank/DDBJ databases">
        <authorList>
            <person name="Kjaerup R.B."/>
            <person name="Dalgaard T.S."/>
            <person name="Juul-Madsen H.R."/>
        </authorList>
    </citation>
    <scope>NUCLEOTIDE SEQUENCE [LARGE SCALE GENOMIC DNA]</scope>
</reference>
<evidence type="ECO:0000313" key="2">
    <source>
        <dbReference type="Proteomes" id="UP000202923"/>
    </source>
</evidence>
<sequence>MSFTLRWSNPNTIATVVNIYRDTKDISVAALPAPLATLSNNETSYRDNTVVAGQTYYYLMTVTANGKTVATASQKYTVAVRRGIGPNTLITGDDRLGYYGVVPPEEQWYGNQLPAGFLAAFPTAFAATDRIPLLKFTRNGKIFYTLASYYAGWATWATLYQNGLVYGTGDNGPANGYGTLPPTLQDAKIISQNDTYRMRLPRGLSSASASPVFAFNDAYKDKTHDETDLITFNEFNDLLYPLVIDVPNKQRVPNVMQAQSGTLGSPGNASGQAFLGGGTICMEHDSAQDRVLHRGLYTNAAPTVVSNLQAMQRITYVSPTQQGRYIPLFELVE</sequence>
<dbReference type="EMBL" id="KX397369">
    <property type="protein sequence ID" value="ANZ49519.1"/>
    <property type="molecule type" value="Genomic_DNA"/>
</dbReference>
<proteinExistence type="predicted"/>
<organism evidence="1 2">
    <name type="scientific">Erwinia phage vB_EamM_Kwan</name>
    <dbReference type="NCBI Taxonomy" id="1883374"/>
    <lineage>
        <taxon>Viruses</taxon>
        <taxon>Duplodnaviria</taxon>
        <taxon>Heunggongvirae</taxon>
        <taxon>Uroviricota</taxon>
        <taxon>Caudoviricetes</taxon>
        <taxon>Chimalliviridae</taxon>
        <taxon>Wellingtonvirus</taxon>
        <taxon>Wellingtonvirus wellington</taxon>
    </lineage>
</organism>
<dbReference type="InterPro" id="IPR013783">
    <property type="entry name" value="Ig-like_fold"/>
</dbReference>
<name>A0A1B2IE42_9CAUD</name>